<dbReference type="Pfam" id="PF03983">
    <property type="entry name" value="SHD1"/>
    <property type="match status" value="1"/>
</dbReference>
<dbReference type="Proteomes" id="UP001416858">
    <property type="component" value="Unassembled WGS sequence"/>
</dbReference>
<evidence type="ECO:0000256" key="1">
    <source>
        <dbReference type="SAM" id="MobiDB-lite"/>
    </source>
</evidence>
<sequence length="439" mass="49234">MIWKARNNQIGKACVLILIVAGTGLPGYSYGQNNSELPKHYVLDTVRVFYATEGNSAVPLEDTNASGTPDHVEDIAKQIWAAKKLFCDVLEFPDPLASKRYTGVACIEVYLRDRDEFGGGNGAAFDESQRARKTPEGKPGERAVVMKIGRHVVASKNGTPAHEFFHLIQYGATYFKRRWFLEGQTRWSEHALGEDGIGDVKYFPRGPWPQPAINLPALFSMTYDAEFILWNPIAVATDPKGTLPITPELKEIAGLRYSDGSPVLKDIRLTGADVMREILVELGKIDDVAFNELEYADWSETNQKAPETDTYIYQAIMDTLRRRHRMVGPFQGTKSVTADPSQLTNENKNSKQADAKPQSSAHTNSEAKSTLGNDAYKWRIWTTRDGKYKVDAKFVKYISGTLTLEKRDGTAIDVKLDLLCHDDKEFVMQRKWTKAGESR</sequence>
<evidence type="ECO:0000259" key="2">
    <source>
        <dbReference type="Pfam" id="PF03983"/>
    </source>
</evidence>
<accession>A0ABP9VN01</accession>
<dbReference type="Gene3D" id="2.30.30.700">
    <property type="entry name" value="SLA1 homology domain 1"/>
    <property type="match status" value="1"/>
</dbReference>
<reference evidence="3 4" key="1">
    <citation type="submission" date="2024-02" db="EMBL/GenBank/DDBJ databases">
        <title>Rhodopirellula caenicola NBRC 110016.</title>
        <authorList>
            <person name="Ichikawa N."/>
            <person name="Katano-Makiyama Y."/>
            <person name="Hidaka K."/>
        </authorList>
    </citation>
    <scope>NUCLEOTIDE SEQUENCE [LARGE SCALE GENOMIC DNA]</scope>
    <source>
        <strain evidence="3 4">NBRC 110016</strain>
    </source>
</reference>
<feature type="compositionally biased region" description="Polar residues" evidence="1">
    <location>
        <begin position="355"/>
        <end position="368"/>
    </location>
</feature>
<proteinExistence type="predicted"/>
<comment type="caution">
    <text evidence="3">The sequence shown here is derived from an EMBL/GenBank/DDBJ whole genome shotgun (WGS) entry which is preliminary data.</text>
</comment>
<evidence type="ECO:0000313" key="3">
    <source>
        <dbReference type="EMBL" id="GAA5506549.1"/>
    </source>
</evidence>
<gene>
    <name evidence="3" type="ORF">Rcae01_02002</name>
</gene>
<dbReference type="EMBL" id="BAABRO010000003">
    <property type="protein sequence ID" value="GAA5506549.1"/>
    <property type="molecule type" value="Genomic_DNA"/>
</dbReference>
<dbReference type="RefSeq" id="WP_345683480.1">
    <property type="nucleotide sequence ID" value="NZ_BAABRO010000003.1"/>
</dbReference>
<protein>
    <recommendedName>
        <fullName evidence="2">SLA1 homology domain-containing protein</fullName>
    </recommendedName>
</protein>
<organism evidence="3 4">
    <name type="scientific">Novipirellula caenicola</name>
    <dbReference type="NCBI Taxonomy" id="1536901"/>
    <lineage>
        <taxon>Bacteria</taxon>
        <taxon>Pseudomonadati</taxon>
        <taxon>Planctomycetota</taxon>
        <taxon>Planctomycetia</taxon>
        <taxon>Pirellulales</taxon>
        <taxon>Pirellulaceae</taxon>
        <taxon>Novipirellula</taxon>
    </lineage>
</organism>
<feature type="compositionally biased region" description="Basic and acidic residues" evidence="1">
    <location>
        <begin position="127"/>
        <end position="140"/>
    </location>
</feature>
<feature type="region of interest" description="Disordered" evidence="1">
    <location>
        <begin position="331"/>
        <end position="368"/>
    </location>
</feature>
<dbReference type="InterPro" id="IPR007131">
    <property type="entry name" value="SHD1"/>
</dbReference>
<keyword evidence="4" id="KW-1185">Reference proteome</keyword>
<feature type="compositionally biased region" description="Polar residues" evidence="1">
    <location>
        <begin position="332"/>
        <end position="347"/>
    </location>
</feature>
<name>A0ABP9VN01_9BACT</name>
<evidence type="ECO:0000313" key="4">
    <source>
        <dbReference type="Proteomes" id="UP001416858"/>
    </source>
</evidence>
<feature type="region of interest" description="Disordered" evidence="1">
    <location>
        <begin position="121"/>
        <end position="140"/>
    </location>
</feature>
<feature type="domain" description="SLA1 homology" evidence="2">
    <location>
        <begin position="374"/>
        <end position="429"/>
    </location>
</feature>